<evidence type="ECO:0000313" key="1">
    <source>
        <dbReference type="EMBL" id="QBK31428.1"/>
    </source>
</evidence>
<dbReference type="OrthoDB" id="8097099at2"/>
<dbReference type="EMBL" id="CP036532">
    <property type="protein sequence ID" value="QBK31428.1"/>
    <property type="molecule type" value="Genomic_DNA"/>
</dbReference>
<dbReference type="RefSeq" id="WP_131617091.1">
    <property type="nucleotide sequence ID" value="NZ_CP036532.1"/>
</dbReference>
<keyword evidence="2" id="KW-1185">Reference proteome</keyword>
<organism evidence="1 2">
    <name type="scientific">Roseitalea porphyridii</name>
    <dbReference type="NCBI Taxonomy" id="1852022"/>
    <lineage>
        <taxon>Bacteria</taxon>
        <taxon>Pseudomonadati</taxon>
        <taxon>Pseudomonadota</taxon>
        <taxon>Alphaproteobacteria</taxon>
        <taxon>Hyphomicrobiales</taxon>
        <taxon>Ahrensiaceae</taxon>
        <taxon>Roseitalea</taxon>
    </lineage>
</organism>
<accession>A0A4V1A454</accession>
<dbReference type="KEGG" id="rpod:E0E05_12935"/>
<evidence type="ECO:0000313" key="2">
    <source>
        <dbReference type="Proteomes" id="UP000293719"/>
    </source>
</evidence>
<name>A0A4V1A454_9HYPH</name>
<protein>
    <submittedName>
        <fullName evidence="1">Uncharacterized protein</fullName>
    </submittedName>
</protein>
<sequence>MDIVAAHECCAYIRDHRRNGIMESTRERAAFTLSAAIKSELEKAVPKSKRSRFVEQAIADALMERARQRARDAIRSAPAYPVRGGDSIATLHRIRAERDRDLVHRSDLGPT</sequence>
<dbReference type="GeneID" id="90768207"/>
<dbReference type="Proteomes" id="UP000293719">
    <property type="component" value="Chromosome"/>
</dbReference>
<dbReference type="AlphaFoldDB" id="A0A4V1A454"/>
<gene>
    <name evidence="1" type="ORF">E0E05_12935</name>
</gene>
<proteinExistence type="predicted"/>
<reference evidence="1 2" key="1">
    <citation type="journal article" date="2017" name="Int. J. Syst. Evol. Microbiol.">
        <title>Roseitalea porphyridii gen. nov., sp. nov., isolated from a red alga, and reclassification of Hoeflea suaedae Chung et al. 2013 as Pseudohoeflea suaedae gen. nov., comb. nov.</title>
        <authorList>
            <person name="Hyeon J.W."/>
            <person name="Jeong S.E."/>
            <person name="Baek K."/>
            <person name="Jeon C.O."/>
        </authorList>
    </citation>
    <scope>NUCLEOTIDE SEQUENCE [LARGE SCALE GENOMIC DNA]</scope>
    <source>
        <strain evidence="1 2">MA7-20</strain>
    </source>
</reference>